<dbReference type="EMBL" id="JASNQZ010000005">
    <property type="protein sequence ID" value="KAL0957565.1"/>
    <property type="molecule type" value="Genomic_DNA"/>
</dbReference>
<reference evidence="2" key="1">
    <citation type="submission" date="2024-06" db="EMBL/GenBank/DDBJ databases">
        <title>Multi-omics analyses provide insights into the biosynthesis of the anticancer antibiotic pleurotin in Hohenbuehelia grisea.</title>
        <authorList>
            <person name="Weaver J.A."/>
            <person name="Alberti F."/>
        </authorList>
    </citation>
    <scope>NUCLEOTIDE SEQUENCE [LARGE SCALE GENOMIC DNA]</scope>
    <source>
        <strain evidence="2">T-177</strain>
    </source>
</reference>
<dbReference type="Proteomes" id="UP001556367">
    <property type="component" value="Unassembled WGS sequence"/>
</dbReference>
<keyword evidence="2" id="KW-1185">Reference proteome</keyword>
<evidence type="ECO:0000313" key="1">
    <source>
        <dbReference type="EMBL" id="KAL0957565.1"/>
    </source>
</evidence>
<organism evidence="1 2">
    <name type="scientific">Hohenbuehelia grisea</name>
    <dbReference type="NCBI Taxonomy" id="104357"/>
    <lineage>
        <taxon>Eukaryota</taxon>
        <taxon>Fungi</taxon>
        <taxon>Dikarya</taxon>
        <taxon>Basidiomycota</taxon>
        <taxon>Agaricomycotina</taxon>
        <taxon>Agaricomycetes</taxon>
        <taxon>Agaricomycetidae</taxon>
        <taxon>Agaricales</taxon>
        <taxon>Pleurotineae</taxon>
        <taxon>Pleurotaceae</taxon>
        <taxon>Hohenbuehelia</taxon>
    </lineage>
</organism>
<evidence type="ECO:0000313" key="2">
    <source>
        <dbReference type="Proteomes" id="UP001556367"/>
    </source>
</evidence>
<accession>A0ABR3JQX8</accession>
<proteinExistence type="predicted"/>
<name>A0ABR3JQX8_9AGAR</name>
<comment type="caution">
    <text evidence="1">The sequence shown here is derived from an EMBL/GenBank/DDBJ whole genome shotgun (WGS) entry which is preliminary data.</text>
</comment>
<protein>
    <submittedName>
        <fullName evidence="1">Uncharacterized protein</fullName>
    </submittedName>
</protein>
<gene>
    <name evidence="1" type="ORF">HGRIS_001350</name>
</gene>
<sequence length="201" mass="22420">MDGRRFEGPHEDTGFLYVTTMSLTLHKVYLAAIAGHVPDKMGQCLAAFLDFYYLARKNALRVADLQAMEASLALFHGLRDIFIHTGVRDTISLPRQHSLKHYPRSIRLFGSPNGLCSSITESKHIQAVKELWRRSNRYNALSQMLKTLSRLDIAHQTRSRIPIPGLGPLAKRDAPPSAGYISLLLYISSLSPCPMGSDDCP</sequence>